<dbReference type="Proteomes" id="UP000216825">
    <property type="component" value="Chromosome"/>
</dbReference>
<dbReference type="PANTHER" id="PTHR12677:SF59">
    <property type="entry name" value="GOLGI APPARATUS MEMBRANE PROTEIN TVP38-RELATED"/>
    <property type="match status" value="1"/>
</dbReference>
<evidence type="ECO:0000256" key="3">
    <source>
        <dbReference type="ARBA" id="ARBA00022475"/>
    </source>
</evidence>
<proteinExistence type="inferred from homology"/>
<feature type="region of interest" description="Disordered" evidence="8">
    <location>
        <begin position="1"/>
        <end position="41"/>
    </location>
</feature>
<evidence type="ECO:0000256" key="6">
    <source>
        <dbReference type="ARBA" id="ARBA00023136"/>
    </source>
</evidence>
<reference evidence="10 11" key="2">
    <citation type="submission" date="2020-07" db="EMBL/GenBank/DDBJ databases">
        <title>Genome of starter culture bacteria Kocuria salsicia reveals its technological properties and safety for usage in meat industry.</title>
        <authorList>
            <person name="Michael M."/>
            <person name="Konstantin K."/>
            <person name="Evgenii K."/>
            <person name="Galina S."/>
            <person name="Oksana K."/>
            <person name="Andrei L."/>
        </authorList>
    </citation>
    <scope>NUCLEOTIDE SEQUENCE [LARGE SCALE GENOMIC DNA]</scope>
    <source>
        <strain evidence="10 11">80</strain>
    </source>
</reference>
<dbReference type="InterPro" id="IPR032816">
    <property type="entry name" value="VTT_dom"/>
</dbReference>
<comment type="caution">
    <text evidence="7">Lacks conserved residue(s) required for the propagation of feature annotation.</text>
</comment>
<evidence type="ECO:0000313" key="10">
    <source>
        <dbReference type="EMBL" id="QMS57707.1"/>
    </source>
</evidence>
<comment type="similarity">
    <text evidence="2 7">Belongs to the TVP38/TMEM64 family.</text>
</comment>
<keyword evidence="11" id="KW-1185">Reference proteome</keyword>
<keyword evidence="3 7" id="KW-1003">Cell membrane</keyword>
<feature type="transmembrane region" description="Helical" evidence="7">
    <location>
        <begin position="235"/>
        <end position="255"/>
    </location>
</feature>
<evidence type="ECO:0000313" key="11">
    <source>
        <dbReference type="Proteomes" id="UP000216825"/>
    </source>
</evidence>
<comment type="subcellular location">
    <subcellularLocation>
        <location evidence="1 7">Cell membrane</location>
        <topology evidence="1 7">Multi-pass membrane protein</topology>
    </subcellularLocation>
</comment>
<feature type="transmembrane region" description="Helical" evidence="7">
    <location>
        <begin position="207"/>
        <end position="229"/>
    </location>
</feature>
<evidence type="ECO:0000259" key="9">
    <source>
        <dbReference type="Pfam" id="PF09335"/>
    </source>
</evidence>
<evidence type="ECO:0000256" key="2">
    <source>
        <dbReference type="ARBA" id="ARBA00008640"/>
    </source>
</evidence>
<organism evidence="10 11">
    <name type="scientific">Kocuria varians</name>
    <name type="common">Micrococcus varians</name>
    <dbReference type="NCBI Taxonomy" id="1272"/>
    <lineage>
        <taxon>Bacteria</taxon>
        <taxon>Bacillati</taxon>
        <taxon>Actinomycetota</taxon>
        <taxon>Actinomycetes</taxon>
        <taxon>Micrococcales</taxon>
        <taxon>Micrococcaceae</taxon>
        <taxon>Kocuria</taxon>
    </lineage>
</organism>
<keyword evidence="4 7" id="KW-0812">Transmembrane</keyword>
<dbReference type="AlphaFoldDB" id="A0A7D7L1H0"/>
<feature type="domain" description="VTT" evidence="9">
    <location>
        <begin position="111"/>
        <end position="227"/>
    </location>
</feature>
<evidence type="ECO:0000256" key="7">
    <source>
        <dbReference type="RuleBase" id="RU366058"/>
    </source>
</evidence>
<reference evidence="11" key="1">
    <citation type="submission" date="2017-08" db="EMBL/GenBank/DDBJ databases">
        <title>Draft Genome Sequence of Kocuria varians 80.</title>
        <authorList>
            <person name="Minaev M."/>
            <person name="Kurbakov K.A."/>
            <person name="Solodovnikova G.I."/>
            <person name="Kuznetsova O.A."/>
            <person name="Lisitsyn A.B."/>
        </authorList>
    </citation>
    <scope>NUCLEOTIDE SEQUENCE [LARGE SCALE GENOMIC DNA]</scope>
    <source>
        <strain evidence="11">80</strain>
    </source>
</reference>
<dbReference type="EMBL" id="CP059343">
    <property type="protein sequence ID" value="QMS57707.1"/>
    <property type="molecule type" value="Genomic_DNA"/>
</dbReference>
<protein>
    <recommendedName>
        <fullName evidence="7">TVP38/TMEM64 family membrane protein</fullName>
    </recommendedName>
</protein>
<name>A0A7D7L1H0_KOCVA</name>
<gene>
    <name evidence="10" type="primary">ydjZ</name>
    <name evidence="10" type="ORF">CIB50_0002456</name>
</gene>
<feature type="transmembrane region" description="Helical" evidence="7">
    <location>
        <begin position="56"/>
        <end position="74"/>
    </location>
</feature>
<accession>A0A7D7L1H0</accession>
<feature type="transmembrane region" description="Helical" evidence="7">
    <location>
        <begin position="94"/>
        <end position="124"/>
    </location>
</feature>
<sequence length="280" mass="29248">MTDEPMSPEPASHTAPEDPRAAASRSRPTTSGEPIDPAGPVDPVAPASSGVQWGEVLRNALLVLVLFVMLWLAFHVKLPSAQVLRDQLDGWGGLAWAAFIVFYAALAVTPIPVSVLAIAGGVLFGVVEGSVLSVIGAMLGSWMAYWLARGLGKATVSKLLGSHAATVEERLQEAGTSGTYLLRLTPGLPYWVVNYGSGAFGVSQRSFLIGSALGTVPGQVSLVAIGAFITEPTVIHGTVIGVAWVVVLVLTLLAYRELRRARRARVSTSASGTAEGRPGQ</sequence>
<keyword evidence="5 7" id="KW-1133">Transmembrane helix</keyword>
<evidence type="ECO:0000256" key="8">
    <source>
        <dbReference type="SAM" id="MobiDB-lite"/>
    </source>
</evidence>
<dbReference type="PANTHER" id="PTHR12677">
    <property type="entry name" value="GOLGI APPARATUS MEMBRANE PROTEIN TVP38-RELATED"/>
    <property type="match status" value="1"/>
</dbReference>
<dbReference type="InterPro" id="IPR015414">
    <property type="entry name" value="TMEM64"/>
</dbReference>
<evidence type="ECO:0000256" key="1">
    <source>
        <dbReference type="ARBA" id="ARBA00004651"/>
    </source>
</evidence>
<evidence type="ECO:0000256" key="4">
    <source>
        <dbReference type="ARBA" id="ARBA00022692"/>
    </source>
</evidence>
<keyword evidence="6 7" id="KW-0472">Membrane</keyword>
<evidence type="ECO:0000256" key="5">
    <source>
        <dbReference type="ARBA" id="ARBA00022989"/>
    </source>
</evidence>
<dbReference type="KEGG" id="kvr:CIB50_0002456"/>
<dbReference type="GO" id="GO:0005886">
    <property type="term" value="C:plasma membrane"/>
    <property type="evidence" value="ECO:0007669"/>
    <property type="project" value="UniProtKB-SubCell"/>
</dbReference>
<dbReference type="Pfam" id="PF09335">
    <property type="entry name" value="VTT_dom"/>
    <property type="match status" value="1"/>
</dbReference>